<accession>A0A3R9RAS2</accession>
<keyword evidence="1" id="KW-0175">Coiled coil</keyword>
<proteinExistence type="predicted"/>
<evidence type="ECO:0000256" key="1">
    <source>
        <dbReference type="SAM" id="Coils"/>
    </source>
</evidence>
<evidence type="ECO:0000313" key="3">
    <source>
        <dbReference type="Proteomes" id="UP000275076"/>
    </source>
</evidence>
<evidence type="ECO:0008006" key="4">
    <source>
        <dbReference type="Google" id="ProtNLM"/>
    </source>
</evidence>
<evidence type="ECO:0000313" key="2">
    <source>
        <dbReference type="EMBL" id="RSL31163.1"/>
    </source>
</evidence>
<comment type="caution">
    <text evidence="2">The sequence shown here is derived from an EMBL/GenBank/DDBJ whole genome shotgun (WGS) entry which is preliminary data.</text>
</comment>
<dbReference type="Proteomes" id="UP000275076">
    <property type="component" value="Unassembled WGS sequence"/>
</dbReference>
<organism evidence="2 3">
    <name type="scientific">Salibacterium salarium</name>
    <dbReference type="NCBI Taxonomy" id="284579"/>
    <lineage>
        <taxon>Bacteria</taxon>
        <taxon>Bacillati</taxon>
        <taxon>Bacillota</taxon>
        <taxon>Bacilli</taxon>
        <taxon>Bacillales</taxon>
        <taxon>Bacillaceae</taxon>
    </lineage>
</organism>
<sequence>MSVPNDYLKGAAVGFITSFTIGLFISPVDGNTARLKTVEKTKLFFNYPSKFVSAVRGRKQKLHEFGRGRLESLQREAASLKEEAELSAANDYYNKEKR</sequence>
<dbReference type="RefSeq" id="WP_125559026.1">
    <property type="nucleotide sequence ID" value="NZ_RBVX01000027.1"/>
</dbReference>
<gene>
    <name evidence="2" type="ORF">D7Z54_21895</name>
</gene>
<keyword evidence="3" id="KW-1185">Reference proteome</keyword>
<dbReference type="AlphaFoldDB" id="A0A3R9RAS2"/>
<reference evidence="2 3" key="1">
    <citation type="submission" date="2018-10" db="EMBL/GenBank/DDBJ databases">
        <title>Draft genome sequence of Bacillus salarius IM0101, isolated from a hypersaline soil in Inner Mongolia, China.</title>
        <authorList>
            <person name="Yamprayoonswat W."/>
            <person name="Boonvisut S."/>
            <person name="Jumpathong W."/>
            <person name="Sittihan S."/>
            <person name="Ruangsuj P."/>
            <person name="Wanthongcharoen S."/>
            <person name="Thongpramul N."/>
            <person name="Pimmason S."/>
            <person name="Yu B."/>
            <person name="Yasawong M."/>
        </authorList>
    </citation>
    <scope>NUCLEOTIDE SEQUENCE [LARGE SCALE GENOMIC DNA]</scope>
    <source>
        <strain evidence="2 3">IM0101</strain>
    </source>
</reference>
<protein>
    <recommendedName>
        <fullName evidence="4">YtxH-like protein</fullName>
    </recommendedName>
</protein>
<dbReference type="EMBL" id="RBVX01000027">
    <property type="protein sequence ID" value="RSL31163.1"/>
    <property type="molecule type" value="Genomic_DNA"/>
</dbReference>
<feature type="coiled-coil region" evidence="1">
    <location>
        <begin position="63"/>
        <end position="90"/>
    </location>
</feature>
<dbReference type="OrthoDB" id="2972654at2"/>
<name>A0A3R9RAS2_9BACI</name>